<feature type="domain" description="PilX/PilW C-terminal" evidence="2">
    <location>
        <begin position="125"/>
        <end position="163"/>
    </location>
</feature>
<dbReference type="EMBL" id="CP059567">
    <property type="protein sequence ID" value="QMT39552.1"/>
    <property type="molecule type" value="Genomic_DNA"/>
</dbReference>
<dbReference type="Pfam" id="PF14341">
    <property type="entry name" value="PilX_N"/>
    <property type="match status" value="1"/>
</dbReference>
<keyword evidence="1" id="KW-0472">Membrane</keyword>
<accession>A0A7D7SFT9</accession>
<organism evidence="4 5">
    <name type="scientific">Neisseria shayeganii</name>
    <dbReference type="NCBI Taxonomy" id="607712"/>
    <lineage>
        <taxon>Bacteria</taxon>
        <taxon>Pseudomonadati</taxon>
        <taxon>Pseudomonadota</taxon>
        <taxon>Betaproteobacteria</taxon>
        <taxon>Neisseriales</taxon>
        <taxon>Neisseriaceae</taxon>
        <taxon>Neisseria</taxon>
    </lineage>
</organism>
<dbReference type="InterPro" id="IPR025746">
    <property type="entry name" value="PilX_N_dom"/>
</dbReference>
<dbReference type="Pfam" id="PF13681">
    <property type="entry name" value="PilX"/>
    <property type="match status" value="1"/>
</dbReference>
<evidence type="ECO:0000256" key="1">
    <source>
        <dbReference type="SAM" id="Phobius"/>
    </source>
</evidence>
<dbReference type="Proteomes" id="UP000514752">
    <property type="component" value="Chromosome"/>
</dbReference>
<feature type="domain" description="Type 4 fimbrial biogenesis protein PilX N-terminal" evidence="3">
    <location>
        <begin position="10"/>
        <end position="59"/>
    </location>
</feature>
<dbReference type="KEGG" id="nsg:H3L94_06610"/>
<reference evidence="4 5" key="1">
    <citation type="submission" date="2020-07" db="EMBL/GenBank/DDBJ databases">
        <title>Genomic diversity of species in the Neisseriaceae family.</title>
        <authorList>
            <person name="Vincent A.T."/>
            <person name="Bernet E."/>
            <person name="Veyrier F.J."/>
        </authorList>
    </citation>
    <scope>NUCLEOTIDE SEQUENCE [LARGE SCALE GENOMIC DNA]</scope>
    <source>
        <strain evidence="4 5">DSM 22244</strain>
    </source>
</reference>
<evidence type="ECO:0000259" key="3">
    <source>
        <dbReference type="Pfam" id="PF14341"/>
    </source>
</evidence>
<evidence type="ECO:0000259" key="2">
    <source>
        <dbReference type="Pfam" id="PF13681"/>
    </source>
</evidence>
<evidence type="ECO:0000313" key="4">
    <source>
        <dbReference type="EMBL" id="QMT39552.1"/>
    </source>
</evidence>
<name>A0A7D7SFT9_9NEIS</name>
<gene>
    <name evidence="4" type="ORF">H3L94_06610</name>
</gene>
<dbReference type="InterPro" id="IPR025205">
    <property type="entry name" value="PilX/PilW_C"/>
</dbReference>
<evidence type="ECO:0000313" key="5">
    <source>
        <dbReference type="Proteomes" id="UP000514752"/>
    </source>
</evidence>
<keyword evidence="1" id="KW-1133">Transmembrane helix</keyword>
<keyword evidence="1" id="KW-0812">Transmembrane</keyword>
<dbReference type="RefSeq" id="WP_182121370.1">
    <property type="nucleotide sequence ID" value="NZ_CP059567.1"/>
</dbReference>
<dbReference type="AlphaFoldDB" id="A0A7D7SFT9"/>
<proteinExistence type="predicted"/>
<sequence>MCRVVKNKPQGFTLFIVLIMMLVIAFIVIASMQSTNTEMRISSNDADRKFAFSKAEAALADGEHFIVNHTHADFDVSGGTPSCVNGLCKGNVAEQRGKPIWDQGILVPGGAEVECSNGSSKTNNSCYVVERLGSPLESKAIYRITARAWGQNANTVVTLESYVEYTNNR</sequence>
<protein>
    <submittedName>
        <fullName evidence="4">Pilus assembly protein PilX</fullName>
    </submittedName>
</protein>
<feature type="transmembrane region" description="Helical" evidence="1">
    <location>
        <begin position="12"/>
        <end position="32"/>
    </location>
</feature>